<evidence type="ECO:0000313" key="1">
    <source>
        <dbReference type="EMBL" id="MFD2789912.1"/>
    </source>
</evidence>
<evidence type="ECO:0000313" key="2">
    <source>
        <dbReference type="Proteomes" id="UP001597532"/>
    </source>
</evidence>
<dbReference type="Proteomes" id="UP001597532">
    <property type="component" value="Unassembled WGS sequence"/>
</dbReference>
<dbReference type="EMBL" id="JBHUOK010000030">
    <property type="protein sequence ID" value="MFD2789912.1"/>
    <property type="molecule type" value="Genomic_DNA"/>
</dbReference>
<gene>
    <name evidence="1" type="ORF">ACFS1K_09070</name>
</gene>
<dbReference type="RefSeq" id="WP_251809415.1">
    <property type="nucleotide sequence ID" value="NZ_CP166679.1"/>
</dbReference>
<protein>
    <submittedName>
        <fullName evidence="1">Uncharacterized protein</fullName>
    </submittedName>
</protein>
<comment type="caution">
    <text evidence="1">The sequence shown here is derived from an EMBL/GenBank/DDBJ whole genome shotgun (WGS) entry which is preliminary data.</text>
</comment>
<sequence length="162" mass="19097">MRNNIQVKRAFLDLLYIKTQVKKLLGHEEKYKALIAFMMSENFVESDEPIPSLKSMELILNLKTYTLRKLIIDLYNELFGNELKYGLGFPKLEVQFDLRYFEEQWGYFKCDKLAFIPRLGENITIPFLKARVGTDWFYVDSIRHILEGSTQRIEIGLKGGYL</sequence>
<accession>A0ABW5VE33</accession>
<proteinExistence type="predicted"/>
<name>A0ABW5VE33_9FLAO</name>
<organism evidence="1 2">
    <name type="scientific">Arenibacter antarcticus</name>
    <dbReference type="NCBI Taxonomy" id="2040469"/>
    <lineage>
        <taxon>Bacteria</taxon>
        <taxon>Pseudomonadati</taxon>
        <taxon>Bacteroidota</taxon>
        <taxon>Flavobacteriia</taxon>
        <taxon>Flavobacteriales</taxon>
        <taxon>Flavobacteriaceae</taxon>
        <taxon>Arenibacter</taxon>
    </lineage>
</organism>
<reference evidence="2" key="1">
    <citation type="journal article" date="2019" name="Int. J. Syst. Evol. Microbiol.">
        <title>The Global Catalogue of Microorganisms (GCM) 10K type strain sequencing project: providing services to taxonomists for standard genome sequencing and annotation.</title>
        <authorList>
            <consortium name="The Broad Institute Genomics Platform"/>
            <consortium name="The Broad Institute Genome Sequencing Center for Infectious Disease"/>
            <person name="Wu L."/>
            <person name="Ma J."/>
        </authorList>
    </citation>
    <scope>NUCLEOTIDE SEQUENCE [LARGE SCALE GENOMIC DNA]</scope>
    <source>
        <strain evidence="2">KCTC 52924</strain>
    </source>
</reference>
<keyword evidence="2" id="KW-1185">Reference proteome</keyword>